<dbReference type="RefSeq" id="WP_051315755.1">
    <property type="nucleotide sequence ID" value="NZ_BMWP01000047.1"/>
</dbReference>
<reference evidence="1" key="1">
    <citation type="journal article" date="2014" name="Int. J. Syst. Evol. Microbiol.">
        <title>Complete genome sequence of Corynebacterium casei LMG S-19264T (=DSM 44701T), isolated from a smear-ripened cheese.</title>
        <authorList>
            <consortium name="US DOE Joint Genome Institute (JGI-PGF)"/>
            <person name="Walter F."/>
            <person name="Albersmeier A."/>
            <person name="Kalinowski J."/>
            <person name="Ruckert C."/>
        </authorList>
    </citation>
    <scope>NUCLEOTIDE SEQUENCE</scope>
    <source>
        <strain evidence="1">KCTC 12113</strain>
    </source>
</reference>
<sequence length="86" mass="9977">MKKQYSSFSEIDEQLRILKLKREIDSENIKLHLSGAKASVSPTRLVGEANIRLQKNLLTFAIQKLSFVSTRLRSFQMNRLISRLLE</sequence>
<dbReference type="EMBL" id="BMWP01000047">
    <property type="protein sequence ID" value="GGW50769.1"/>
    <property type="molecule type" value="Genomic_DNA"/>
</dbReference>
<protein>
    <submittedName>
        <fullName evidence="1">Uncharacterized protein</fullName>
    </submittedName>
</protein>
<accession>A0A918MQE9</accession>
<reference evidence="1" key="2">
    <citation type="submission" date="2020-09" db="EMBL/GenBank/DDBJ databases">
        <authorList>
            <person name="Sun Q."/>
            <person name="Kim S."/>
        </authorList>
    </citation>
    <scope>NUCLEOTIDE SEQUENCE</scope>
    <source>
        <strain evidence="1">KCTC 12113</strain>
    </source>
</reference>
<gene>
    <name evidence="1" type="ORF">GCM10007383_38100</name>
</gene>
<comment type="caution">
    <text evidence="1">The sequence shown here is derived from an EMBL/GenBank/DDBJ whole genome shotgun (WGS) entry which is preliminary data.</text>
</comment>
<dbReference type="Proteomes" id="UP000634668">
    <property type="component" value="Unassembled WGS sequence"/>
</dbReference>
<organism evidence="1 2">
    <name type="scientific">Arenibacter certesii</name>
    <dbReference type="NCBI Taxonomy" id="228955"/>
    <lineage>
        <taxon>Bacteria</taxon>
        <taxon>Pseudomonadati</taxon>
        <taxon>Bacteroidota</taxon>
        <taxon>Flavobacteriia</taxon>
        <taxon>Flavobacteriales</taxon>
        <taxon>Flavobacteriaceae</taxon>
        <taxon>Arenibacter</taxon>
    </lineage>
</organism>
<dbReference type="Pfam" id="PF19852">
    <property type="entry name" value="DUF6327"/>
    <property type="match status" value="1"/>
</dbReference>
<proteinExistence type="predicted"/>
<name>A0A918MQE9_9FLAO</name>
<evidence type="ECO:0000313" key="2">
    <source>
        <dbReference type="Proteomes" id="UP000634668"/>
    </source>
</evidence>
<dbReference type="AlphaFoldDB" id="A0A918MQE9"/>
<keyword evidence="2" id="KW-1185">Reference proteome</keyword>
<dbReference type="InterPro" id="IPR046290">
    <property type="entry name" value="DUF6327"/>
</dbReference>
<evidence type="ECO:0000313" key="1">
    <source>
        <dbReference type="EMBL" id="GGW50769.1"/>
    </source>
</evidence>